<feature type="region of interest" description="Disordered" evidence="1">
    <location>
        <begin position="1"/>
        <end position="30"/>
    </location>
</feature>
<dbReference type="Gramene" id="Psat01G0117600-T1">
    <property type="protein sequence ID" value="KAI5442008.1"/>
    <property type="gene ID" value="KIW84_011176"/>
</dbReference>
<feature type="compositionally biased region" description="Polar residues" evidence="1">
    <location>
        <begin position="1"/>
        <end position="11"/>
    </location>
</feature>
<keyword evidence="3" id="KW-1185">Reference proteome</keyword>
<proteinExistence type="predicted"/>
<evidence type="ECO:0000313" key="2">
    <source>
        <dbReference type="EMBL" id="KAI5442008.1"/>
    </source>
</evidence>
<name>A0A9D4YNR2_PEA</name>
<sequence>MTASLTNSTQLMEEEMDSRENSPMDKSPNNQKFLKLSWDNMANKEDGEEELLESHNSQDTPILISGGSHTLKKRDRFICSMDWLASNTKTSLHTLPKVRFLQMWIDHPMCLDFVKRNWNINIFGFPILFFMKKLKNLKGSLKMWNNVTFGNVHHVVKRVKDRLEKVQMRIQDEDYL</sequence>
<dbReference type="AlphaFoldDB" id="A0A9D4YNR2"/>
<dbReference type="Proteomes" id="UP001058974">
    <property type="component" value="Chromosome 1"/>
</dbReference>
<comment type="caution">
    <text evidence="2">The sequence shown here is derived from an EMBL/GenBank/DDBJ whole genome shotgun (WGS) entry which is preliminary data.</text>
</comment>
<organism evidence="2 3">
    <name type="scientific">Pisum sativum</name>
    <name type="common">Garden pea</name>
    <name type="synonym">Lathyrus oleraceus</name>
    <dbReference type="NCBI Taxonomy" id="3888"/>
    <lineage>
        <taxon>Eukaryota</taxon>
        <taxon>Viridiplantae</taxon>
        <taxon>Streptophyta</taxon>
        <taxon>Embryophyta</taxon>
        <taxon>Tracheophyta</taxon>
        <taxon>Spermatophyta</taxon>
        <taxon>Magnoliopsida</taxon>
        <taxon>eudicotyledons</taxon>
        <taxon>Gunneridae</taxon>
        <taxon>Pentapetalae</taxon>
        <taxon>rosids</taxon>
        <taxon>fabids</taxon>
        <taxon>Fabales</taxon>
        <taxon>Fabaceae</taxon>
        <taxon>Papilionoideae</taxon>
        <taxon>50 kb inversion clade</taxon>
        <taxon>NPAAA clade</taxon>
        <taxon>Hologalegina</taxon>
        <taxon>IRL clade</taxon>
        <taxon>Fabeae</taxon>
        <taxon>Lathyrus</taxon>
    </lineage>
</organism>
<evidence type="ECO:0000313" key="3">
    <source>
        <dbReference type="Proteomes" id="UP001058974"/>
    </source>
</evidence>
<evidence type="ECO:0000256" key="1">
    <source>
        <dbReference type="SAM" id="MobiDB-lite"/>
    </source>
</evidence>
<reference evidence="2 3" key="1">
    <citation type="journal article" date="2022" name="Nat. Genet.">
        <title>Improved pea reference genome and pan-genome highlight genomic features and evolutionary characteristics.</title>
        <authorList>
            <person name="Yang T."/>
            <person name="Liu R."/>
            <person name="Luo Y."/>
            <person name="Hu S."/>
            <person name="Wang D."/>
            <person name="Wang C."/>
            <person name="Pandey M.K."/>
            <person name="Ge S."/>
            <person name="Xu Q."/>
            <person name="Li N."/>
            <person name="Li G."/>
            <person name="Huang Y."/>
            <person name="Saxena R.K."/>
            <person name="Ji Y."/>
            <person name="Li M."/>
            <person name="Yan X."/>
            <person name="He Y."/>
            <person name="Liu Y."/>
            <person name="Wang X."/>
            <person name="Xiang C."/>
            <person name="Varshney R.K."/>
            <person name="Ding H."/>
            <person name="Gao S."/>
            <person name="Zong X."/>
        </authorList>
    </citation>
    <scope>NUCLEOTIDE SEQUENCE [LARGE SCALE GENOMIC DNA]</scope>
    <source>
        <strain evidence="2 3">cv. Zhongwan 6</strain>
    </source>
</reference>
<accession>A0A9D4YNR2</accession>
<dbReference type="EMBL" id="JAMSHJ010000001">
    <property type="protein sequence ID" value="KAI5442008.1"/>
    <property type="molecule type" value="Genomic_DNA"/>
</dbReference>
<protein>
    <submittedName>
        <fullName evidence="2">Uncharacterized protein</fullName>
    </submittedName>
</protein>
<gene>
    <name evidence="2" type="ORF">KIW84_011176</name>
</gene>